<gene>
    <name evidence="2" type="ORF">OR37_00593</name>
</gene>
<protein>
    <submittedName>
        <fullName evidence="2">Uncharacterized protein</fullName>
    </submittedName>
</protein>
<dbReference type="EMBL" id="APMP01000002">
    <property type="protein sequence ID" value="ENZ83296.1"/>
    <property type="molecule type" value="Genomic_DNA"/>
</dbReference>
<sequence>MSFASHVLPVVWLIAGVLALSFVIRPSPRLPVFATRGRSLMVLGALGVVALVVGLLTPKAPSPSPRPAAPPPAPTSPLVADRAAVQARPQAYLTLESVTAFRKADGAVLLTGAVVNTTAFSIRDTRLSCRMAKGAAAAGTVGATVADAIPPGGRLIFAAVNLGKAAAPWDRQTCEIAEAKAD</sequence>
<dbReference type="RefSeq" id="WP_004615699.1">
    <property type="nucleotide sequence ID" value="NZ_APMP01000002.1"/>
</dbReference>
<keyword evidence="1" id="KW-0812">Transmembrane</keyword>
<reference evidence="2 3" key="1">
    <citation type="journal article" date="2013" name="Genome Announc.">
        <title>Draft Genome Sequence for Caulobacter sp. Strain OR37, a Bacterium Tolerant to Heavy Metals.</title>
        <authorList>
            <person name="Utturkar S.M."/>
            <person name="Bollmann A."/>
            <person name="Brzoska R.M."/>
            <person name="Klingeman D.M."/>
            <person name="Epstein S.E."/>
            <person name="Palumbo A.V."/>
            <person name="Brown S.D."/>
        </authorList>
    </citation>
    <scope>NUCLEOTIDE SEQUENCE [LARGE SCALE GENOMIC DNA]</scope>
    <source>
        <strain evidence="2 3">OR37</strain>
    </source>
</reference>
<keyword evidence="3" id="KW-1185">Reference proteome</keyword>
<accession>R0D3V9</accession>
<organism evidence="2 3">
    <name type="scientific">Caulobacter vibrioides OR37</name>
    <dbReference type="NCBI Taxonomy" id="1292034"/>
    <lineage>
        <taxon>Bacteria</taxon>
        <taxon>Pseudomonadati</taxon>
        <taxon>Pseudomonadota</taxon>
        <taxon>Alphaproteobacteria</taxon>
        <taxon>Caulobacterales</taxon>
        <taxon>Caulobacteraceae</taxon>
        <taxon>Caulobacter</taxon>
    </lineage>
</organism>
<proteinExistence type="predicted"/>
<comment type="caution">
    <text evidence="2">The sequence shown here is derived from an EMBL/GenBank/DDBJ whole genome shotgun (WGS) entry which is preliminary data.</text>
</comment>
<keyword evidence="1" id="KW-1133">Transmembrane helix</keyword>
<dbReference type="OrthoDB" id="7188925at2"/>
<dbReference type="PATRIC" id="fig|1292034.3.peg.590"/>
<keyword evidence="1" id="KW-0472">Membrane</keyword>
<dbReference type="Proteomes" id="UP000013063">
    <property type="component" value="Unassembled WGS sequence"/>
</dbReference>
<dbReference type="AlphaFoldDB" id="R0D3V9"/>
<feature type="transmembrane region" description="Helical" evidence="1">
    <location>
        <begin position="37"/>
        <end position="56"/>
    </location>
</feature>
<feature type="transmembrane region" description="Helical" evidence="1">
    <location>
        <begin position="6"/>
        <end position="25"/>
    </location>
</feature>
<name>R0D3V9_CAUVI</name>
<evidence type="ECO:0000313" key="3">
    <source>
        <dbReference type="Proteomes" id="UP000013063"/>
    </source>
</evidence>
<evidence type="ECO:0000256" key="1">
    <source>
        <dbReference type="SAM" id="Phobius"/>
    </source>
</evidence>
<evidence type="ECO:0000313" key="2">
    <source>
        <dbReference type="EMBL" id="ENZ83296.1"/>
    </source>
</evidence>